<dbReference type="PATRIC" id="fig|344882.3.peg.1758"/>
<organism evidence="1 2">
    <name type="scientific">Pseudoxanthomonas dokdonensis</name>
    <dbReference type="NCBI Taxonomy" id="344882"/>
    <lineage>
        <taxon>Bacteria</taxon>
        <taxon>Pseudomonadati</taxon>
        <taxon>Pseudomonadota</taxon>
        <taxon>Gammaproteobacteria</taxon>
        <taxon>Lysobacterales</taxon>
        <taxon>Lysobacteraceae</taxon>
        <taxon>Pseudoxanthomonas</taxon>
    </lineage>
</organism>
<gene>
    <name evidence="1" type="ORF">ABB29_02760</name>
</gene>
<dbReference type="EMBL" id="LDJL01000002">
    <property type="protein sequence ID" value="KRG71747.1"/>
    <property type="molecule type" value="Genomic_DNA"/>
</dbReference>
<dbReference type="Proteomes" id="UP000052052">
    <property type="component" value="Unassembled WGS sequence"/>
</dbReference>
<evidence type="ECO:0000313" key="1">
    <source>
        <dbReference type="EMBL" id="KRG71747.1"/>
    </source>
</evidence>
<sequence length="84" mass="8416">MVGGVADPGGVSGFRFECPNDLTVTGHADSVQINGKAAQVKTFNENYMEARSGSNVISISRNADQSMAASYTGAGGANGVCSGG</sequence>
<comment type="caution">
    <text evidence="1">The sequence shown here is derived from an EMBL/GenBank/DDBJ whole genome shotgun (WGS) entry which is preliminary data.</text>
</comment>
<dbReference type="AlphaFoldDB" id="A0A0R0D2B9"/>
<reference evidence="1 2" key="1">
    <citation type="submission" date="2015-05" db="EMBL/GenBank/DDBJ databases">
        <title>Genome sequencing and analysis of members of genus Stenotrophomonas.</title>
        <authorList>
            <person name="Patil P.P."/>
            <person name="Midha S."/>
            <person name="Patil P.B."/>
        </authorList>
    </citation>
    <scope>NUCLEOTIDE SEQUENCE [LARGE SCALE GENOMIC DNA]</scope>
    <source>
        <strain evidence="1 2">DSM 21858</strain>
    </source>
</reference>
<protein>
    <submittedName>
        <fullName evidence="1">Uncharacterized protein</fullName>
    </submittedName>
</protein>
<proteinExistence type="predicted"/>
<accession>A0A0R0D2B9</accession>
<name>A0A0R0D2B9_9GAMM</name>
<evidence type="ECO:0000313" key="2">
    <source>
        <dbReference type="Proteomes" id="UP000052052"/>
    </source>
</evidence>
<keyword evidence="2" id="KW-1185">Reference proteome</keyword>